<name>I4YEC6_WALMC</name>
<proteinExistence type="predicted"/>
<accession>I4YEC6</accession>
<organism evidence="2 3">
    <name type="scientific">Wallemia mellicola (strain ATCC MYA-4683 / CBS 633.66)</name>
    <name type="common">Wallemia sebi (CBS 633.66)</name>
    <dbReference type="NCBI Taxonomy" id="671144"/>
    <lineage>
        <taxon>Eukaryota</taxon>
        <taxon>Fungi</taxon>
        <taxon>Dikarya</taxon>
        <taxon>Basidiomycota</taxon>
        <taxon>Wallemiomycotina</taxon>
        <taxon>Wallemiomycetes</taxon>
        <taxon>Wallemiales</taxon>
        <taxon>Wallemiaceae</taxon>
        <taxon>Wallemia</taxon>
    </lineage>
</organism>
<dbReference type="GeneID" id="18474846"/>
<dbReference type="RefSeq" id="XP_006957573.1">
    <property type="nucleotide sequence ID" value="XM_006957511.1"/>
</dbReference>
<sequence>MRGKVAPILVASTVGILSGYYIFSVPLQQAVRDVKNEKKTEETVAPTKEKPT</sequence>
<evidence type="ECO:0000256" key="1">
    <source>
        <dbReference type="SAM" id="Phobius"/>
    </source>
</evidence>
<keyword evidence="1" id="KW-0472">Membrane</keyword>
<keyword evidence="3" id="KW-1185">Reference proteome</keyword>
<dbReference type="EMBL" id="JH668228">
    <property type="protein sequence ID" value="EIM22318.1"/>
    <property type="molecule type" value="Genomic_DNA"/>
</dbReference>
<keyword evidence="1" id="KW-1133">Transmembrane helix</keyword>
<gene>
    <name evidence="2" type="ORF">WALSEDRAFT_63525</name>
</gene>
<protein>
    <submittedName>
        <fullName evidence="2">Uncharacterized protein</fullName>
    </submittedName>
</protein>
<keyword evidence="1" id="KW-0812">Transmembrane</keyword>
<dbReference type="Proteomes" id="UP000005242">
    <property type="component" value="Unassembled WGS sequence"/>
</dbReference>
<dbReference type="KEGG" id="wse:WALSEDRAFT_63525"/>
<evidence type="ECO:0000313" key="2">
    <source>
        <dbReference type="EMBL" id="EIM22318.1"/>
    </source>
</evidence>
<dbReference type="InParanoid" id="I4YEC6"/>
<dbReference type="Pfam" id="PF23670">
    <property type="entry name" value="PIGBOS1"/>
    <property type="match status" value="1"/>
</dbReference>
<dbReference type="AlphaFoldDB" id="I4YEC6"/>
<dbReference type="HOGENOM" id="CLU_214589_0_0_1"/>
<reference evidence="2 3" key="1">
    <citation type="journal article" date="2012" name="Fungal Genet. Biol.">
        <title>The genome of the xerotolerant mold Wallemia sebi reveals adaptations to osmotic stress and suggests cryptic sexual reproduction.</title>
        <authorList>
            <person name="Padamsee M."/>
            <person name="Kumar T.K.A."/>
            <person name="Riley R."/>
            <person name="Binder M."/>
            <person name="Boyd A."/>
            <person name="Calvo A.M."/>
            <person name="Furukawa K."/>
            <person name="Hesse C."/>
            <person name="Hohmann S."/>
            <person name="James T.Y."/>
            <person name="LaButti K."/>
            <person name="Lapidus A."/>
            <person name="Lindquist E."/>
            <person name="Lucas S."/>
            <person name="Miller K."/>
            <person name="Shantappa S."/>
            <person name="Grigoriev I.V."/>
            <person name="Hibbett D.S."/>
            <person name="McLaughlin D.J."/>
            <person name="Spatafora J.W."/>
            <person name="Aime M.C."/>
        </authorList>
    </citation>
    <scope>NUCLEOTIDE SEQUENCE [LARGE SCALE GENOMIC DNA]</scope>
    <source>
        <strain evidence="3">ATCC MYA-4683 / CBS 633.66</strain>
    </source>
</reference>
<evidence type="ECO:0000313" key="3">
    <source>
        <dbReference type="Proteomes" id="UP000005242"/>
    </source>
</evidence>
<feature type="transmembrane region" description="Helical" evidence="1">
    <location>
        <begin position="6"/>
        <end position="23"/>
    </location>
</feature>
<dbReference type="InterPro" id="IPR057394">
    <property type="entry name" value="PIGBOS1"/>
</dbReference>